<proteinExistence type="predicted"/>
<accession>A0ACC1N2X0</accession>
<dbReference type="Proteomes" id="UP001144978">
    <property type="component" value="Unassembled WGS sequence"/>
</dbReference>
<protein>
    <submittedName>
        <fullName evidence="1">Uncharacterized protein</fullName>
    </submittedName>
</protein>
<evidence type="ECO:0000313" key="1">
    <source>
        <dbReference type="EMBL" id="KAJ2973625.1"/>
    </source>
</evidence>
<organism evidence="1 2">
    <name type="scientific">Trametes sanguinea</name>
    <dbReference type="NCBI Taxonomy" id="158606"/>
    <lineage>
        <taxon>Eukaryota</taxon>
        <taxon>Fungi</taxon>
        <taxon>Dikarya</taxon>
        <taxon>Basidiomycota</taxon>
        <taxon>Agaricomycotina</taxon>
        <taxon>Agaricomycetes</taxon>
        <taxon>Polyporales</taxon>
        <taxon>Polyporaceae</taxon>
        <taxon>Trametes</taxon>
    </lineage>
</organism>
<sequence>MTNYPVRLPSLSNRIPALRTSQNCIERLNKNDGAVTGTSKYDSTPARRAPAPVSLTSSNLRKANPPMYSTHSPSLARQRSGTRHDRFTSSCRGRIYPSCLSSAHAHSPRRLPHSRPPSRIGGLSRGDLASLVHARVLGYLLLYPPSQEARRSLVLDLASWQRADVNKRHEAVVELGAKYLKHFISIFRKSPADTPTPSSYPSPPSFHRAAEDCPEDLQRVPRDHSRAKASALVRDNYRCMVTGVPDMDAVSLNLTPASPDGDFTVTRCSYIFPEALGNMEVAGATAKVRSASAAISVVSIANGAGAAPGA</sequence>
<name>A0ACC1N2X0_9APHY</name>
<keyword evidence="2" id="KW-1185">Reference proteome</keyword>
<dbReference type="EMBL" id="JANSHE010004947">
    <property type="protein sequence ID" value="KAJ2973625.1"/>
    <property type="molecule type" value="Genomic_DNA"/>
</dbReference>
<evidence type="ECO:0000313" key="2">
    <source>
        <dbReference type="Proteomes" id="UP001144978"/>
    </source>
</evidence>
<comment type="caution">
    <text evidence="1">The sequence shown here is derived from an EMBL/GenBank/DDBJ whole genome shotgun (WGS) entry which is preliminary data.</text>
</comment>
<reference evidence="1" key="1">
    <citation type="submission" date="2022-08" db="EMBL/GenBank/DDBJ databases">
        <title>Genome Sequence of Pycnoporus sanguineus.</title>
        <authorList>
            <person name="Buettner E."/>
        </authorList>
    </citation>
    <scope>NUCLEOTIDE SEQUENCE</scope>
    <source>
        <strain evidence="1">CG-C14</strain>
    </source>
</reference>
<gene>
    <name evidence="1" type="ORF">NUW54_g12032</name>
</gene>